<feature type="non-terminal residue" evidence="1">
    <location>
        <position position="1"/>
    </location>
</feature>
<feature type="non-terminal residue" evidence="1">
    <location>
        <position position="121"/>
    </location>
</feature>
<comment type="caution">
    <text evidence="1">The sequence shown here is derived from an EMBL/GenBank/DDBJ whole genome shotgun (WGS) entry which is preliminary data.</text>
</comment>
<gene>
    <name evidence="1" type="ORF">G3M58_38900</name>
</gene>
<protein>
    <submittedName>
        <fullName evidence="1">Uncharacterized protein</fullName>
    </submittedName>
</protein>
<sequence>PCPSSARAVVRVADATGPATALSRLDVDITDVHGRVCVRMTGYTSRRLQQPVPSLFAPVWESVAAYTTDGHAPDPAGHMLVVGGTAEQRAVLLGRHPGATPWDLAPGTTTEEIAARLRSAG</sequence>
<dbReference type="InterPro" id="IPR042104">
    <property type="entry name" value="PKS_dehydratase_sf"/>
</dbReference>
<dbReference type="AlphaFoldDB" id="A0A6G3X416"/>
<dbReference type="Gene3D" id="3.10.129.110">
    <property type="entry name" value="Polyketide synthase dehydratase"/>
    <property type="match status" value="1"/>
</dbReference>
<organism evidence="1">
    <name type="scientific">Streptomyces sp. SID7499</name>
    <dbReference type="NCBI Taxonomy" id="2706086"/>
    <lineage>
        <taxon>Bacteria</taxon>
        <taxon>Bacillati</taxon>
        <taxon>Actinomycetota</taxon>
        <taxon>Actinomycetes</taxon>
        <taxon>Kitasatosporales</taxon>
        <taxon>Streptomycetaceae</taxon>
        <taxon>Streptomyces</taxon>
    </lineage>
</organism>
<dbReference type="EMBL" id="JAAGMN010004054">
    <property type="protein sequence ID" value="NEE12413.1"/>
    <property type="molecule type" value="Genomic_DNA"/>
</dbReference>
<proteinExistence type="predicted"/>
<reference evidence="1" key="1">
    <citation type="submission" date="2020-01" db="EMBL/GenBank/DDBJ databases">
        <title>Insect and environment-associated Actinomycetes.</title>
        <authorList>
            <person name="Currrie C."/>
            <person name="Chevrette M."/>
            <person name="Carlson C."/>
            <person name="Stubbendieck R."/>
            <person name="Wendt-Pienkowski E."/>
        </authorList>
    </citation>
    <scope>NUCLEOTIDE SEQUENCE</scope>
    <source>
        <strain evidence="1">SID7499</strain>
    </source>
</reference>
<accession>A0A6G3X416</accession>
<name>A0A6G3X416_9ACTN</name>
<evidence type="ECO:0000313" key="1">
    <source>
        <dbReference type="EMBL" id="NEE12413.1"/>
    </source>
</evidence>